<name>A0AAD7B6U2_9AGAR</name>
<dbReference type="AlphaFoldDB" id="A0AAD7B6U2"/>
<feature type="compositionally biased region" description="Basic and acidic residues" evidence="1">
    <location>
        <begin position="161"/>
        <end position="181"/>
    </location>
</feature>
<evidence type="ECO:0000313" key="4">
    <source>
        <dbReference type="Proteomes" id="UP001221142"/>
    </source>
</evidence>
<feature type="region of interest" description="Disordered" evidence="1">
    <location>
        <begin position="64"/>
        <end position="194"/>
    </location>
</feature>
<dbReference type="Proteomes" id="UP001221142">
    <property type="component" value="Unassembled WGS sequence"/>
</dbReference>
<sequence length="194" mass="20904">MPFTSCIAIFRLVFIGSLCLLSVVHAHPASTNSPSETNPGSLLGRSYYHRVENPPILSRLAVGERPQQLDGHGPLDRADRFRVSQRRAVTAASPNHAGSRAIQDVETREEENLLSHEELPALPAPSAVNPNTILPASATPTSSSTTSTTTTVEATASHSTRLAEEHGKSSKKTTKEHAHDSHKGKKTIQYASQE</sequence>
<feature type="chain" id="PRO_5042052302" evidence="2">
    <location>
        <begin position="27"/>
        <end position="194"/>
    </location>
</feature>
<accession>A0AAD7B6U2</accession>
<comment type="caution">
    <text evidence="3">The sequence shown here is derived from an EMBL/GenBank/DDBJ whole genome shotgun (WGS) entry which is preliminary data.</text>
</comment>
<organism evidence="3 4">
    <name type="scientific">Roridomyces roridus</name>
    <dbReference type="NCBI Taxonomy" id="1738132"/>
    <lineage>
        <taxon>Eukaryota</taxon>
        <taxon>Fungi</taxon>
        <taxon>Dikarya</taxon>
        <taxon>Basidiomycota</taxon>
        <taxon>Agaricomycotina</taxon>
        <taxon>Agaricomycetes</taxon>
        <taxon>Agaricomycetidae</taxon>
        <taxon>Agaricales</taxon>
        <taxon>Marasmiineae</taxon>
        <taxon>Mycenaceae</taxon>
        <taxon>Roridomyces</taxon>
    </lineage>
</organism>
<keyword evidence="4" id="KW-1185">Reference proteome</keyword>
<feature type="signal peptide" evidence="2">
    <location>
        <begin position="1"/>
        <end position="26"/>
    </location>
</feature>
<dbReference type="EMBL" id="JARKIF010000032">
    <property type="protein sequence ID" value="KAJ7611756.1"/>
    <property type="molecule type" value="Genomic_DNA"/>
</dbReference>
<reference evidence="3" key="1">
    <citation type="submission" date="2023-03" db="EMBL/GenBank/DDBJ databases">
        <title>Massive genome expansion in bonnet fungi (Mycena s.s.) driven by repeated elements and novel gene families across ecological guilds.</title>
        <authorList>
            <consortium name="Lawrence Berkeley National Laboratory"/>
            <person name="Harder C.B."/>
            <person name="Miyauchi S."/>
            <person name="Viragh M."/>
            <person name="Kuo A."/>
            <person name="Thoen E."/>
            <person name="Andreopoulos B."/>
            <person name="Lu D."/>
            <person name="Skrede I."/>
            <person name="Drula E."/>
            <person name="Henrissat B."/>
            <person name="Morin E."/>
            <person name="Kohler A."/>
            <person name="Barry K."/>
            <person name="LaButti K."/>
            <person name="Morin E."/>
            <person name="Salamov A."/>
            <person name="Lipzen A."/>
            <person name="Mereny Z."/>
            <person name="Hegedus B."/>
            <person name="Baldrian P."/>
            <person name="Stursova M."/>
            <person name="Weitz H."/>
            <person name="Taylor A."/>
            <person name="Grigoriev I.V."/>
            <person name="Nagy L.G."/>
            <person name="Martin F."/>
            <person name="Kauserud H."/>
        </authorList>
    </citation>
    <scope>NUCLEOTIDE SEQUENCE</scope>
    <source>
        <strain evidence="3">9284</strain>
    </source>
</reference>
<feature type="compositionally biased region" description="Low complexity" evidence="1">
    <location>
        <begin position="136"/>
        <end position="160"/>
    </location>
</feature>
<feature type="compositionally biased region" description="Basic and acidic residues" evidence="1">
    <location>
        <begin position="73"/>
        <end position="82"/>
    </location>
</feature>
<keyword evidence="2" id="KW-0732">Signal</keyword>
<protein>
    <submittedName>
        <fullName evidence="3">Uncharacterized protein</fullName>
    </submittedName>
</protein>
<evidence type="ECO:0000313" key="3">
    <source>
        <dbReference type="EMBL" id="KAJ7611756.1"/>
    </source>
</evidence>
<evidence type="ECO:0000256" key="1">
    <source>
        <dbReference type="SAM" id="MobiDB-lite"/>
    </source>
</evidence>
<gene>
    <name evidence="3" type="ORF">FB45DRAFT_940918</name>
</gene>
<feature type="compositionally biased region" description="Basic and acidic residues" evidence="1">
    <location>
        <begin position="103"/>
        <end position="119"/>
    </location>
</feature>
<proteinExistence type="predicted"/>
<evidence type="ECO:0000256" key="2">
    <source>
        <dbReference type="SAM" id="SignalP"/>
    </source>
</evidence>